<dbReference type="PANTHER" id="PTHR34182:SF1">
    <property type="entry name" value="PROTEIN-EXPORT MEMBRANE PROTEIN SECG"/>
    <property type="match status" value="1"/>
</dbReference>
<feature type="region of interest" description="Disordered" evidence="13">
    <location>
        <begin position="81"/>
        <end position="154"/>
    </location>
</feature>
<name>A0AAE4ASW7_9HYPH</name>
<comment type="subcellular location">
    <subcellularLocation>
        <location evidence="1 12">Cell membrane</location>
        <topology evidence="1 12">Multi-pass membrane protein</topology>
    </subcellularLocation>
</comment>
<evidence type="ECO:0000256" key="11">
    <source>
        <dbReference type="ARBA" id="ARBA00025182"/>
    </source>
</evidence>
<evidence type="ECO:0000313" key="14">
    <source>
        <dbReference type="EMBL" id="MDQ0315703.1"/>
    </source>
</evidence>
<dbReference type="GO" id="GO:0043952">
    <property type="term" value="P:protein transport by the Sec complex"/>
    <property type="evidence" value="ECO:0007669"/>
    <property type="project" value="TreeGrafter"/>
</dbReference>
<comment type="caution">
    <text evidence="12">Lacks conserved residue(s) required for the propagation of feature annotation.</text>
</comment>
<evidence type="ECO:0000256" key="4">
    <source>
        <dbReference type="ARBA" id="ARBA00022448"/>
    </source>
</evidence>
<protein>
    <recommendedName>
        <fullName evidence="3 12">Protein-export membrane protein SecG</fullName>
    </recommendedName>
</protein>
<dbReference type="InterPro" id="IPR004692">
    <property type="entry name" value="SecG"/>
</dbReference>
<keyword evidence="6 12" id="KW-0812">Transmembrane</keyword>
<keyword evidence="9 12" id="KW-0811">Translocation</keyword>
<evidence type="ECO:0000256" key="9">
    <source>
        <dbReference type="ARBA" id="ARBA00023010"/>
    </source>
</evidence>
<keyword evidence="15" id="KW-1185">Reference proteome</keyword>
<evidence type="ECO:0000256" key="6">
    <source>
        <dbReference type="ARBA" id="ARBA00022692"/>
    </source>
</evidence>
<dbReference type="EMBL" id="JAUSUL010000002">
    <property type="protein sequence ID" value="MDQ0315703.1"/>
    <property type="molecule type" value="Genomic_DNA"/>
</dbReference>
<evidence type="ECO:0000313" key="15">
    <source>
        <dbReference type="Proteomes" id="UP001229244"/>
    </source>
</evidence>
<evidence type="ECO:0000256" key="10">
    <source>
        <dbReference type="ARBA" id="ARBA00023136"/>
    </source>
</evidence>
<keyword evidence="4 12" id="KW-0813">Transport</keyword>
<dbReference type="Pfam" id="PF03840">
    <property type="entry name" value="SecG"/>
    <property type="match status" value="1"/>
</dbReference>
<evidence type="ECO:0000256" key="12">
    <source>
        <dbReference type="RuleBase" id="RU365087"/>
    </source>
</evidence>
<accession>A0AAE4ASW7</accession>
<sequence length="154" mass="14925">METVLIVIHLMVVIALIAVILLQRSEGGALGIGGGGGGGFMSARGSGNALTKATAIFAFVFFATSITLTIIARQQEAPSSILDDLNQPAGQTAPGGSDPTRGSGQGILDTLEGMSSGSGTSGAAAPGGQSGAQAPVAPAAPEQPAGGPQVPTSQ</sequence>
<keyword evidence="8 12" id="KW-1133">Transmembrane helix</keyword>
<dbReference type="PRINTS" id="PR01651">
    <property type="entry name" value="SECGEXPORT"/>
</dbReference>
<evidence type="ECO:0000256" key="5">
    <source>
        <dbReference type="ARBA" id="ARBA00022475"/>
    </source>
</evidence>
<dbReference type="GO" id="GO:0009306">
    <property type="term" value="P:protein secretion"/>
    <property type="evidence" value="ECO:0007669"/>
    <property type="project" value="UniProtKB-UniRule"/>
</dbReference>
<evidence type="ECO:0000256" key="1">
    <source>
        <dbReference type="ARBA" id="ARBA00004651"/>
    </source>
</evidence>
<feature type="transmembrane region" description="Helical" evidence="12">
    <location>
        <begin position="55"/>
        <end position="72"/>
    </location>
</feature>
<evidence type="ECO:0000256" key="8">
    <source>
        <dbReference type="ARBA" id="ARBA00022989"/>
    </source>
</evidence>
<comment type="caution">
    <text evidence="14">The sequence shown here is derived from an EMBL/GenBank/DDBJ whole genome shotgun (WGS) entry which is preliminary data.</text>
</comment>
<dbReference type="GO" id="GO:0005886">
    <property type="term" value="C:plasma membrane"/>
    <property type="evidence" value="ECO:0007669"/>
    <property type="project" value="UniProtKB-SubCell"/>
</dbReference>
<dbReference type="PANTHER" id="PTHR34182">
    <property type="entry name" value="PROTEIN-EXPORT MEMBRANE PROTEIN SECG"/>
    <property type="match status" value="1"/>
</dbReference>
<feature type="compositionally biased region" description="Low complexity" evidence="13">
    <location>
        <begin position="113"/>
        <end position="154"/>
    </location>
</feature>
<evidence type="ECO:0000256" key="7">
    <source>
        <dbReference type="ARBA" id="ARBA00022927"/>
    </source>
</evidence>
<keyword evidence="7 12" id="KW-0653">Protein transport</keyword>
<dbReference type="AlphaFoldDB" id="A0AAE4ASW7"/>
<comment type="function">
    <text evidence="11 12">Involved in protein export. Participates in an early event of protein translocation.</text>
</comment>
<reference evidence="14" key="1">
    <citation type="submission" date="2023-07" db="EMBL/GenBank/DDBJ databases">
        <title>Genomic Encyclopedia of Type Strains, Phase IV (KMG-IV): sequencing the most valuable type-strain genomes for metagenomic binning, comparative biology and taxonomic classification.</title>
        <authorList>
            <person name="Goeker M."/>
        </authorList>
    </citation>
    <scope>NUCLEOTIDE SEQUENCE</scope>
    <source>
        <strain evidence="14">DSM 21202</strain>
    </source>
</reference>
<keyword evidence="10 12" id="KW-0472">Membrane</keyword>
<dbReference type="GO" id="GO:0065002">
    <property type="term" value="P:intracellular protein transmembrane transport"/>
    <property type="evidence" value="ECO:0007669"/>
    <property type="project" value="TreeGrafter"/>
</dbReference>
<evidence type="ECO:0000256" key="3">
    <source>
        <dbReference type="ARBA" id="ARBA00017876"/>
    </source>
</evidence>
<evidence type="ECO:0000256" key="2">
    <source>
        <dbReference type="ARBA" id="ARBA00008445"/>
    </source>
</evidence>
<dbReference type="NCBIfam" id="TIGR00810">
    <property type="entry name" value="secG"/>
    <property type="match status" value="1"/>
</dbReference>
<gene>
    <name evidence="14" type="ORF">J2S73_002160</name>
</gene>
<proteinExistence type="inferred from homology"/>
<keyword evidence="5 12" id="KW-1003">Cell membrane</keyword>
<comment type="similarity">
    <text evidence="2 12">Belongs to the SecG family.</text>
</comment>
<dbReference type="Proteomes" id="UP001229244">
    <property type="component" value="Unassembled WGS sequence"/>
</dbReference>
<dbReference type="RefSeq" id="WP_306885526.1">
    <property type="nucleotide sequence ID" value="NZ_JAUSUL010000002.1"/>
</dbReference>
<dbReference type="GO" id="GO:0015450">
    <property type="term" value="F:protein-transporting ATPase activity"/>
    <property type="evidence" value="ECO:0007669"/>
    <property type="project" value="UniProtKB-UniRule"/>
</dbReference>
<organism evidence="14 15">
    <name type="scientific">Amorphus orientalis</name>
    <dbReference type="NCBI Taxonomy" id="649198"/>
    <lineage>
        <taxon>Bacteria</taxon>
        <taxon>Pseudomonadati</taxon>
        <taxon>Pseudomonadota</taxon>
        <taxon>Alphaproteobacteria</taxon>
        <taxon>Hyphomicrobiales</taxon>
        <taxon>Amorphaceae</taxon>
        <taxon>Amorphus</taxon>
    </lineage>
</organism>
<evidence type="ECO:0000256" key="13">
    <source>
        <dbReference type="SAM" id="MobiDB-lite"/>
    </source>
</evidence>